<feature type="chain" id="PRO_5043755060" description="No apical meristem-associated C-terminal domain-containing protein" evidence="2">
    <location>
        <begin position="23"/>
        <end position="264"/>
    </location>
</feature>
<evidence type="ECO:0000313" key="4">
    <source>
        <dbReference type="Proteomes" id="UP001431783"/>
    </source>
</evidence>
<gene>
    <name evidence="3" type="ORF">WA026_012692</name>
</gene>
<sequence>MLRESVTSFRSLLLVLSIHVSSLILMDTRPEALLITFYLPADGMNILDRSLTNWDKLYVFVHLCDKTNDLNEAETKRTGSVADEPYVSKWFAYQPLNFLGDKNKRRKTQDSTKRKEGHNMFYLLCWKVTWRKTPEKERKDEEASRLHIPNEDGPQDSQEEGIDDDSQVVHPQNSEDEQASTLSPSEVAGTKKPLKSPKALRIISARHRLMASPGSSNALDEALNVMRSLQSKIANIDDEYSLYGEQIAIKLNAFFTQNQVSCAE</sequence>
<comment type="caution">
    <text evidence="3">The sequence shown here is derived from an EMBL/GenBank/DDBJ whole genome shotgun (WGS) entry which is preliminary data.</text>
</comment>
<reference evidence="3 4" key="1">
    <citation type="submission" date="2023-03" db="EMBL/GenBank/DDBJ databases">
        <title>Genome insight into feeding habits of ladybird beetles.</title>
        <authorList>
            <person name="Li H.-S."/>
            <person name="Huang Y.-H."/>
            <person name="Pang H."/>
        </authorList>
    </citation>
    <scope>NUCLEOTIDE SEQUENCE [LARGE SCALE GENOMIC DNA]</scope>
    <source>
        <strain evidence="3">SYSU_2023b</strain>
        <tissue evidence="3">Whole body</tissue>
    </source>
</reference>
<proteinExistence type="predicted"/>
<evidence type="ECO:0000256" key="1">
    <source>
        <dbReference type="SAM" id="MobiDB-lite"/>
    </source>
</evidence>
<dbReference type="EMBL" id="JARQZJ010000036">
    <property type="protein sequence ID" value="KAK9876381.1"/>
    <property type="molecule type" value="Genomic_DNA"/>
</dbReference>
<keyword evidence="2" id="KW-0732">Signal</keyword>
<feature type="compositionally biased region" description="Basic and acidic residues" evidence="1">
    <location>
        <begin position="136"/>
        <end position="150"/>
    </location>
</feature>
<feature type="region of interest" description="Disordered" evidence="1">
    <location>
        <begin position="136"/>
        <end position="195"/>
    </location>
</feature>
<evidence type="ECO:0008006" key="5">
    <source>
        <dbReference type="Google" id="ProtNLM"/>
    </source>
</evidence>
<name>A0AAW1U6Y2_9CUCU</name>
<evidence type="ECO:0000313" key="3">
    <source>
        <dbReference type="EMBL" id="KAK9876381.1"/>
    </source>
</evidence>
<feature type="signal peptide" evidence="2">
    <location>
        <begin position="1"/>
        <end position="22"/>
    </location>
</feature>
<dbReference type="AlphaFoldDB" id="A0AAW1U6Y2"/>
<dbReference type="Proteomes" id="UP001431783">
    <property type="component" value="Unassembled WGS sequence"/>
</dbReference>
<protein>
    <recommendedName>
        <fullName evidence="5">No apical meristem-associated C-terminal domain-containing protein</fullName>
    </recommendedName>
</protein>
<accession>A0AAW1U6Y2</accession>
<evidence type="ECO:0000256" key="2">
    <source>
        <dbReference type="SAM" id="SignalP"/>
    </source>
</evidence>
<feature type="compositionally biased region" description="Acidic residues" evidence="1">
    <location>
        <begin position="153"/>
        <end position="166"/>
    </location>
</feature>
<keyword evidence="4" id="KW-1185">Reference proteome</keyword>
<organism evidence="3 4">
    <name type="scientific">Henosepilachna vigintioctopunctata</name>
    <dbReference type="NCBI Taxonomy" id="420089"/>
    <lineage>
        <taxon>Eukaryota</taxon>
        <taxon>Metazoa</taxon>
        <taxon>Ecdysozoa</taxon>
        <taxon>Arthropoda</taxon>
        <taxon>Hexapoda</taxon>
        <taxon>Insecta</taxon>
        <taxon>Pterygota</taxon>
        <taxon>Neoptera</taxon>
        <taxon>Endopterygota</taxon>
        <taxon>Coleoptera</taxon>
        <taxon>Polyphaga</taxon>
        <taxon>Cucujiformia</taxon>
        <taxon>Coccinelloidea</taxon>
        <taxon>Coccinellidae</taxon>
        <taxon>Epilachninae</taxon>
        <taxon>Epilachnini</taxon>
        <taxon>Henosepilachna</taxon>
    </lineage>
</organism>